<gene>
    <name evidence="10" type="ORF">D2T30_11175</name>
</gene>
<evidence type="ECO:0000256" key="2">
    <source>
        <dbReference type="ARBA" id="ARBA00007069"/>
    </source>
</evidence>
<dbReference type="SUPFAM" id="SSF161098">
    <property type="entry name" value="MetI-like"/>
    <property type="match status" value="1"/>
</dbReference>
<dbReference type="InterPro" id="IPR035906">
    <property type="entry name" value="MetI-like_sf"/>
</dbReference>
<dbReference type="PANTHER" id="PTHR42929:SF1">
    <property type="entry name" value="INNER MEMBRANE ABC TRANSPORTER PERMEASE PROTEIN YDCU-RELATED"/>
    <property type="match status" value="1"/>
</dbReference>
<dbReference type="SUPFAM" id="SSF53850">
    <property type="entry name" value="Periplasmic binding protein-like II"/>
    <property type="match status" value="1"/>
</dbReference>
<dbReference type="EMBL" id="SAUZ01000012">
    <property type="protein sequence ID" value="RWR20532.1"/>
    <property type="molecule type" value="Genomic_DNA"/>
</dbReference>
<dbReference type="Gene3D" id="1.10.3720.10">
    <property type="entry name" value="MetI-like"/>
    <property type="match status" value="1"/>
</dbReference>
<dbReference type="PANTHER" id="PTHR42929">
    <property type="entry name" value="INNER MEMBRANE ABC TRANSPORTER PERMEASE PROTEIN YDCU-RELATED-RELATED"/>
    <property type="match status" value="1"/>
</dbReference>
<reference evidence="10 11" key="1">
    <citation type="submission" date="2019-01" db="EMBL/GenBank/DDBJ databases">
        <title>Sinorhodobacter populi sp. nov. isolated from the symptomatic bark tissue of Populus euramericana canker.</title>
        <authorList>
            <person name="Xu G."/>
        </authorList>
    </citation>
    <scope>NUCLEOTIDE SEQUENCE [LARGE SCALE GENOMIC DNA]</scope>
    <source>
        <strain evidence="10 11">SK2B-1</strain>
    </source>
</reference>
<evidence type="ECO:0000256" key="4">
    <source>
        <dbReference type="ARBA" id="ARBA00022475"/>
    </source>
</evidence>
<dbReference type="Proteomes" id="UP000284476">
    <property type="component" value="Unassembled WGS sequence"/>
</dbReference>
<organism evidence="10 11">
    <name type="scientific">Paenirhodobacter populi</name>
    <dbReference type="NCBI Taxonomy" id="2306993"/>
    <lineage>
        <taxon>Bacteria</taxon>
        <taxon>Pseudomonadati</taxon>
        <taxon>Pseudomonadota</taxon>
        <taxon>Alphaproteobacteria</taxon>
        <taxon>Rhodobacterales</taxon>
        <taxon>Rhodobacter group</taxon>
        <taxon>Paenirhodobacter</taxon>
    </lineage>
</organism>
<feature type="transmembrane region" description="Helical" evidence="8">
    <location>
        <begin position="212"/>
        <end position="237"/>
    </location>
</feature>
<evidence type="ECO:0000259" key="9">
    <source>
        <dbReference type="PROSITE" id="PS50928"/>
    </source>
</evidence>
<dbReference type="GO" id="GO:0005886">
    <property type="term" value="C:plasma membrane"/>
    <property type="evidence" value="ECO:0007669"/>
    <property type="project" value="UniProtKB-SubCell"/>
</dbReference>
<protein>
    <submittedName>
        <fullName evidence="10">ABC transporter permease subunit</fullName>
    </submittedName>
</protein>
<feature type="transmembrane region" description="Helical" evidence="8">
    <location>
        <begin position="77"/>
        <end position="101"/>
    </location>
</feature>
<accession>A0A443JIW7</accession>
<comment type="similarity">
    <text evidence="2">Belongs to the binding-protein-dependent transport system permease family. CysTW subfamily.</text>
</comment>
<feature type="transmembrane region" description="Helical" evidence="8">
    <location>
        <begin position="166"/>
        <end position="187"/>
    </location>
</feature>
<proteinExistence type="inferred from homology"/>
<sequence>MSRPVKPNLHTLWSSEDQWNKAFAANVFDMGLTWSGPSVRSVRNGGLPVKFVVPKEGAIGWLDRYKVFFLQPYMWQVALWSFQIAVATTLLCAVFGFLAALALTRSGLGRTRAVFLILILLPFWTNGLIRVFSWTMVIRQGGFMDALVQMVWPGAPSLGFLNTRSAIVLGLVHGYIPYMVLTCYIALSTIDDAIIEAAAALWARWWTIQGKILILMAAPGLVAGSVLIFVPVVGAFMEPRILGGPAGVTLGTVIEGNFTQAFNWPQGAAISFILLSVVLAIFATFSGVLRRNAQI</sequence>
<keyword evidence="5 8" id="KW-0812">Transmembrane</keyword>
<evidence type="ECO:0000256" key="1">
    <source>
        <dbReference type="ARBA" id="ARBA00004651"/>
    </source>
</evidence>
<dbReference type="AlphaFoldDB" id="A0A443JIW7"/>
<evidence type="ECO:0000313" key="10">
    <source>
        <dbReference type="EMBL" id="RWR20532.1"/>
    </source>
</evidence>
<name>A0A443JIW7_9RHOB</name>
<dbReference type="GO" id="GO:0055085">
    <property type="term" value="P:transmembrane transport"/>
    <property type="evidence" value="ECO:0007669"/>
    <property type="project" value="InterPro"/>
</dbReference>
<evidence type="ECO:0000256" key="3">
    <source>
        <dbReference type="ARBA" id="ARBA00022448"/>
    </source>
</evidence>
<dbReference type="Pfam" id="PF00528">
    <property type="entry name" value="BPD_transp_1"/>
    <property type="match status" value="1"/>
</dbReference>
<feature type="domain" description="ABC transmembrane type-1" evidence="9">
    <location>
        <begin position="78"/>
        <end position="285"/>
    </location>
</feature>
<keyword evidence="6 8" id="KW-1133">Transmembrane helix</keyword>
<evidence type="ECO:0000313" key="11">
    <source>
        <dbReference type="Proteomes" id="UP000284476"/>
    </source>
</evidence>
<dbReference type="InterPro" id="IPR000515">
    <property type="entry name" value="MetI-like"/>
</dbReference>
<keyword evidence="3 8" id="KW-0813">Transport</keyword>
<evidence type="ECO:0000256" key="8">
    <source>
        <dbReference type="RuleBase" id="RU363032"/>
    </source>
</evidence>
<feature type="transmembrane region" description="Helical" evidence="8">
    <location>
        <begin position="113"/>
        <end position="137"/>
    </location>
</feature>
<keyword evidence="4" id="KW-1003">Cell membrane</keyword>
<dbReference type="Gene3D" id="3.40.190.10">
    <property type="entry name" value="Periplasmic binding protein-like II"/>
    <property type="match status" value="1"/>
</dbReference>
<keyword evidence="7 8" id="KW-0472">Membrane</keyword>
<feature type="transmembrane region" description="Helical" evidence="8">
    <location>
        <begin position="268"/>
        <end position="289"/>
    </location>
</feature>
<comment type="caution">
    <text evidence="10">The sequence shown here is derived from an EMBL/GenBank/DDBJ whole genome shotgun (WGS) entry which is preliminary data.</text>
</comment>
<evidence type="ECO:0000256" key="7">
    <source>
        <dbReference type="ARBA" id="ARBA00023136"/>
    </source>
</evidence>
<dbReference type="PROSITE" id="PS50928">
    <property type="entry name" value="ABC_TM1"/>
    <property type="match status" value="1"/>
</dbReference>
<comment type="subcellular location">
    <subcellularLocation>
        <location evidence="1 8">Cell membrane</location>
        <topology evidence="1 8">Multi-pass membrane protein</topology>
    </subcellularLocation>
</comment>
<reference evidence="10 11" key="2">
    <citation type="submission" date="2019-01" db="EMBL/GenBank/DDBJ databases">
        <authorList>
            <person name="Li Y."/>
        </authorList>
    </citation>
    <scope>NUCLEOTIDE SEQUENCE [LARGE SCALE GENOMIC DNA]</scope>
    <source>
        <strain evidence="10 11">SK2B-1</strain>
    </source>
</reference>
<evidence type="ECO:0000256" key="5">
    <source>
        <dbReference type="ARBA" id="ARBA00022692"/>
    </source>
</evidence>
<dbReference type="CDD" id="cd06261">
    <property type="entry name" value="TM_PBP2"/>
    <property type="match status" value="1"/>
</dbReference>
<evidence type="ECO:0000256" key="6">
    <source>
        <dbReference type="ARBA" id="ARBA00022989"/>
    </source>
</evidence>